<keyword evidence="4 5" id="KW-0720">Serine protease</keyword>
<dbReference type="PANTHER" id="PTHR43806:SF11">
    <property type="entry name" value="CEREVISIN-RELATED"/>
    <property type="match status" value="1"/>
</dbReference>
<dbReference type="PRINTS" id="PR00723">
    <property type="entry name" value="SUBTILISIN"/>
</dbReference>
<accession>A0A7X1EBG2</accession>
<dbReference type="GO" id="GO:0004252">
    <property type="term" value="F:serine-type endopeptidase activity"/>
    <property type="evidence" value="ECO:0007669"/>
    <property type="project" value="UniProtKB-UniRule"/>
</dbReference>
<organism evidence="8 9">
    <name type="scientific">Pelagicoccus albus</name>
    <dbReference type="NCBI Taxonomy" id="415222"/>
    <lineage>
        <taxon>Bacteria</taxon>
        <taxon>Pseudomonadati</taxon>
        <taxon>Verrucomicrobiota</taxon>
        <taxon>Opitutia</taxon>
        <taxon>Puniceicoccales</taxon>
        <taxon>Pelagicoccaceae</taxon>
        <taxon>Pelagicoccus</taxon>
    </lineage>
</organism>
<evidence type="ECO:0000256" key="6">
    <source>
        <dbReference type="RuleBase" id="RU003355"/>
    </source>
</evidence>
<comment type="caution">
    <text evidence="8">The sequence shown here is derived from an EMBL/GenBank/DDBJ whole genome shotgun (WGS) entry which is preliminary data.</text>
</comment>
<evidence type="ECO:0000256" key="3">
    <source>
        <dbReference type="ARBA" id="ARBA00022801"/>
    </source>
</evidence>
<dbReference type="PROSITE" id="PS51892">
    <property type="entry name" value="SUBTILASE"/>
    <property type="match status" value="1"/>
</dbReference>
<dbReference type="InterPro" id="IPR015500">
    <property type="entry name" value="Peptidase_S8_subtilisin-rel"/>
</dbReference>
<dbReference type="Proteomes" id="UP000526501">
    <property type="component" value="Unassembled WGS sequence"/>
</dbReference>
<feature type="active site" description="Charge relay system" evidence="5">
    <location>
        <position position="258"/>
    </location>
</feature>
<feature type="active site" description="Charge relay system" evidence="5">
    <location>
        <position position="465"/>
    </location>
</feature>
<dbReference type="Pfam" id="PF13385">
    <property type="entry name" value="Laminin_G_3"/>
    <property type="match status" value="1"/>
</dbReference>
<reference evidence="8 9" key="1">
    <citation type="submission" date="2020-07" db="EMBL/GenBank/DDBJ databases">
        <authorList>
            <person name="Feng X."/>
        </authorList>
    </citation>
    <scope>NUCLEOTIDE SEQUENCE [LARGE SCALE GENOMIC DNA]</scope>
    <source>
        <strain evidence="8 9">JCM23202</strain>
    </source>
</reference>
<dbReference type="EMBL" id="JACHVC010000013">
    <property type="protein sequence ID" value="MBC2607777.1"/>
    <property type="molecule type" value="Genomic_DNA"/>
</dbReference>
<keyword evidence="9" id="KW-1185">Reference proteome</keyword>
<name>A0A7X1EBG2_9BACT</name>
<dbReference type="PANTHER" id="PTHR43806">
    <property type="entry name" value="PEPTIDASE S8"/>
    <property type="match status" value="1"/>
</dbReference>
<evidence type="ECO:0000256" key="1">
    <source>
        <dbReference type="ARBA" id="ARBA00011073"/>
    </source>
</evidence>
<dbReference type="InterPro" id="IPR022398">
    <property type="entry name" value="Peptidase_S8_His-AS"/>
</dbReference>
<evidence type="ECO:0000256" key="2">
    <source>
        <dbReference type="ARBA" id="ARBA00022670"/>
    </source>
</evidence>
<dbReference type="Gene3D" id="3.40.50.200">
    <property type="entry name" value="Peptidase S8/S53 domain"/>
    <property type="match status" value="1"/>
</dbReference>
<dbReference type="InterPro" id="IPR036852">
    <property type="entry name" value="Peptidase_S8/S53_dom_sf"/>
</dbReference>
<feature type="active site" description="Charge relay system" evidence="5">
    <location>
        <position position="298"/>
    </location>
</feature>
<evidence type="ECO:0000259" key="7">
    <source>
        <dbReference type="Pfam" id="PF00082"/>
    </source>
</evidence>
<sequence>MKLPKSKTLIPTLITLLVCLTGALGLLFDVSESETKSIFGEVKSGSEASAVHSKRQTPESESILASKVDDLAKILAQDSDWQDRYPRGEISKSEWLDSTGPVFKNRSLLRTGSDRIPWVVWEDRFTEAVGGEIVQLSAVVYMADIFLIDANPDLVHPDAFDEFIQEFGLTVEKASELTDVVCVKLPSESLDTLDGTMNAFQARFPGASVEYEFLNFPSVEPDDWSSARMWGLDQINALDAWEFQTGPTDESVVVAVIDTGLQVSHPDIAENVYSNSRYVGNEWDFVDEDSDPNDVDGHGTHVAGIVGAVGNNGSGSVGVNWNVKILPLKVGDEEGLRTSAIIDALAYVSSLKRAGVNIVATNNSYGSGGYSSMTRSEISKHKDLGVLFVAAAGNDGINMDASSDSMEYPAGYDLDNIISVASSNQEDALNASSNYGSESVDISAPGSDIYSLYPTDSYEFLSGTSMASPMVAGAVALLAASDPTLSASQIKTRLMESADLVESQSGFTVSGRRLNLLAALDPDFSGHEIEISNVSDSIVLIPEVGMTAMFHVEAHGSANISVSISEGDSVEFAELANDGSYRFLATGEGQSVIRFESELGGILRSIEKTVIVGDASSVSTGLLHHFTFDSQGATEEDLAGGSDGTLVGVTKEYDDYGQSVRFDSFTDKMSFAGQFSEQVTIAALVRSDNLISSAHPRIVNMPFYYLYISSGEGSGVPDGNRQTLKFYSDFENYGVWNAPPRSIQEGQWYYVVGSFDSSSVENTPALYINGGAQVVRMQQAPSGSMLSTGTTSYVGNNAASERSFEGVIADVRIYNRELSSTEVSQLGAYLVQSKGANFLISGEDSVGLYEQTSFELRDFSYYPGDVVVEWYLADDSVGEVSETGEIQFYESGSQFVYAQVSDGVVTRVLRKQVEVELTAGYYEGETSGGGRVVVWVDDSLASGWVSIFDPETGFYRFEQSITIDEEGSFLSEEDSNGQISGSLSSELSGTVAFYGISFTGTFHNAPTDGSDFFTEYEGGVVGVLGDSLTLSVFSDESVVLLREGNYPDVITGVLDSSGGFVSSSSESETISIVFDSESTVVGTWGEHDLFLRQSGTAAVSSLMAGYFVGETSGSGLNGLYVEFVPPGADASEYLSGGELTFDENAQQDSTFELMLAADGSAERVSAGSWEERLDFLASFVSSEDSKISVKEVDEIRGQLLLADESYGVLMFEVTGEYPIEILSRALGFSFVSDGAEDPMVSIYRLQDGLAELLGANDDWQDGATVTSAGESVQGAYLNLLSGFDELSLDPLPSDSKESAFRVWLSPGRYLLRVELASGDPGSCLIEAFAL</sequence>
<gene>
    <name evidence="8" type="ORF">H5P27_17115</name>
</gene>
<dbReference type="SUPFAM" id="SSF52743">
    <property type="entry name" value="Subtilisin-like"/>
    <property type="match status" value="1"/>
</dbReference>
<dbReference type="InterPro" id="IPR023827">
    <property type="entry name" value="Peptidase_S8_Asp-AS"/>
</dbReference>
<dbReference type="InterPro" id="IPR034204">
    <property type="entry name" value="PfSUB1-like_cat_dom"/>
</dbReference>
<dbReference type="InterPro" id="IPR023828">
    <property type="entry name" value="Peptidase_S8_Ser-AS"/>
</dbReference>
<dbReference type="Gene3D" id="2.60.120.200">
    <property type="match status" value="1"/>
</dbReference>
<dbReference type="InterPro" id="IPR000209">
    <property type="entry name" value="Peptidase_S8/S53_dom"/>
</dbReference>
<evidence type="ECO:0000313" key="8">
    <source>
        <dbReference type="EMBL" id="MBC2607777.1"/>
    </source>
</evidence>
<evidence type="ECO:0000313" key="9">
    <source>
        <dbReference type="Proteomes" id="UP000526501"/>
    </source>
</evidence>
<dbReference type="PROSITE" id="PS00137">
    <property type="entry name" value="SUBTILASE_HIS"/>
    <property type="match status" value="1"/>
</dbReference>
<dbReference type="CDD" id="cd07473">
    <property type="entry name" value="Peptidases_S8_Subtilisin_like"/>
    <property type="match status" value="1"/>
</dbReference>
<dbReference type="InterPro" id="IPR050131">
    <property type="entry name" value="Peptidase_S8_subtilisin-like"/>
</dbReference>
<dbReference type="PROSITE" id="PS00136">
    <property type="entry name" value="SUBTILASE_ASP"/>
    <property type="match status" value="1"/>
</dbReference>
<keyword evidence="2 5" id="KW-0645">Protease</keyword>
<dbReference type="SUPFAM" id="SSF49899">
    <property type="entry name" value="Concanavalin A-like lectins/glucanases"/>
    <property type="match status" value="1"/>
</dbReference>
<dbReference type="GO" id="GO:0006508">
    <property type="term" value="P:proteolysis"/>
    <property type="evidence" value="ECO:0007669"/>
    <property type="project" value="UniProtKB-KW"/>
</dbReference>
<keyword evidence="3 5" id="KW-0378">Hydrolase</keyword>
<proteinExistence type="inferred from homology"/>
<evidence type="ECO:0000256" key="5">
    <source>
        <dbReference type="PROSITE-ProRule" id="PRU01240"/>
    </source>
</evidence>
<feature type="domain" description="Peptidase S8/S53" evidence="7">
    <location>
        <begin position="250"/>
        <end position="500"/>
    </location>
</feature>
<dbReference type="InterPro" id="IPR013320">
    <property type="entry name" value="ConA-like_dom_sf"/>
</dbReference>
<protein>
    <submittedName>
        <fullName evidence="8">S8 family serine peptidase</fullName>
    </submittedName>
</protein>
<comment type="similarity">
    <text evidence="1 5 6">Belongs to the peptidase S8 family.</text>
</comment>
<dbReference type="Pfam" id="PF00082">
    <property type="entry name" value="Peptidase_S8"/>
    <property type="match status" value="1"/>
</dbReference>
<dbReference type="RefSeq" id="WP_185661643.1">
    <property type="nucleotide sequence ID" value="NZ_CAWPOO010000013.1"/>
</dbReference>
<dbReference type="PROSITE" id="PS00138">
    <property type="entry name" value="SUBTILASE_SER"/>
    <property type="match status" value="1"/>
</dbReference>
<evidence type="ECO:0000256" key="4">
    <source>
        <dbReference type="ARBA" id="ARBA00022825"/>
    </source>
</evidence>